<dbReference type="PANTHER" id="PTHR21272">
    <property type="entry name" value="CATABOLIC 3-DEHYDROQUINASE"/>
    <property type="match status" value="1"/>
</dbReference>
<dbReference type="EMBL" id="UINC01009284">
    <property type="protein sequence ID" value="SVA41664.1"/>
    <property type="molecule type" value="Genomic_DNA"/>
</dbReference>
<accession>A0A381VN70</accession>
<dbReference type="PROSITE" id="PS01029">
    <property type="entry name" value="DEHYDROQUINASE_II"/>
    <property type="match status" value="1"/>
</dbReference>
<protein>
    <recommendedName>
        <fullName evidence="1">3-dehydroquinate dehydratase</fullName>
        <ecNumber evidence="1">4.2.1.10</ecNumber>
    </recommendedName>
</protein>
<dbReference type="AlphaFoldDB" id="A0A381VN70"/>
<gene>
    <name evidence="3" type="ORF">METZ01_LOCUS94518</name>
</gene>
<dbReference type="NCBIfam" id="TIGR01088">
    <property type="entry name" value="aroQ"/>
    <property type="match status" value="1"/>
</dbReference>
<evidence type="ECO:0000256" key="1">
    <source>
        <dbReference type="ARBA" id="ARBA00012060"/>
    </source>
</evidence>
<dbReference type="NCBIfam" id="NF003804">
    <property type="entry name" value="PRK05395.1-1"/>
    <property type="match status" value="1"/>
</dbReference>
<dbReference type="PANTHER" id="PTHR21272:SF3">
    <property type="entry name" value="CATABOLIC 3-DEHYDROQUINASE"/>
    <property type="match status" value="1"/>
</dbReference>
<evidence type="ECO:0000256" key="2">
    <source>
        <dbReference type="ARBA" id="ARBA00023239"/>
    </source>
</evidence>
<evidence type="ECO:0000313" key="3">
    <source>
        <dbReference type="EMBL" id="SVA41664.1"/>
    </source>
</evidence>
<dbReference type="CDD" id="cd00466">
    <property type="entry name" value="DHQase_II"/>
    <property type="match status" value="1"/>
</dbReference>
<dbReference type="PIRSF" id="PIRSF001399">
    <property type="entry name" value="DHquinase_II"/>
    <property type="match status" value="1"/>
</dbReference>
<dbReference type="NCBIfam" id="NF003806">
    <property type="entry name" value="PRK05395.1-3"/>
    <property type="match status" value="1"/>
</dbReference>
<dbReference type="HAMAP" id="MF_00169">
    <property type="entry name" value="AroQ"/>
    <property type="match status" value="1"/>
</dbReference>
<dbReference type="SUPFAM" id="SSF52304">
    <property type="entry name" value="Type II 3-dehydroquinate dehydratase"/>
    <property type="match status" value="1"/>
</dbReference>
<dbReference type="NCBIfam" id="NF003805">
    <property type="entry name" value="PRK05395.1-2"/>
    <property type="match status" value="1"/>
</dbReference>
<keyword evidence="2" id="KW-0456">Lyase</keyword>
<dbReference type="Gene3D" id="3.40.50.9100">
    <property type="entry name" value="Dehydroquinase, class II"/>
    <property type="match status" value="1"/>
</dbReference>
<name>A0A381VN70_9ZZZZ</name>
<organism evidence="3">
    <name type="scientific">marine metagenome</name>
    <dbReference type="NCBI Taxonomy" id="408172"/>
    <lineage>
        <taxon>unclassified sequences</taxon>
        <taxon>metagenomes</taxon>
        <taxon>ecological metagenomes</taxon>
    </lineage>
</organism>
<dbReference type="Pfam" id="PF01220">
    <property type="entry name" value="DHquinase_II"/>
    <property type="match status" value="1"/>
</dbReference>
<proteinExistence type="inferred from homology"/>
<dbReference type="EC" id="4.2.1.10" evidence="1"/>
<dbReference type="GO" id="GO:0003855">
    <property type="term" value="F:3-dehydroquinate dehydratase activity"/>
    <property type="evidence" value="ECO:0007669"/>
    <property type="project" value="UniProtKB-EC"/>
</dbReference>
<dbReference type="InterPro" id="IPR036441">
    <property type="entry name" value="DHquinase_II_sf"/>
</dbReference>
<dbReference type="GO" id="GO:0019631">
    <property type="term" value="P:quinate catabolic process"/>
    <property type="evidence" value="ECO:0007669"/>
    <property type="project" value="TreeGrafter"/>
</dbReference>
<dbReference type="InterPro" id="IPR018509">
    <property type="entry name" value="DHquinase_II_CS"/>
</dbReference>
<dbReference type="NCBIfam" id="NF003807">
    <property type="entry name" value="PRK05395.1-4"/>
    <property type="match status" value="1"/>
</dbReference>
<dbReference type="InterPro" id="IPR001874">
    <property type="entry name" value="DHquinase_II"/>
</dbReference>
<reference evidence="3" key="1">
    <citation type="submission" date="2018-05" db="EMBL/GenBank/DDBJ databases">
        <authorList>
            <person name="Lanie J.A."/>
            <person name="Ng W.-L."/>
            <person name="Kazmierczak K.M."/>
            <person name="Andrzejewski T.M."/>
            <person name="Davidsen T.M."/>
            <person name="Wayne K.J."/>
            <person name="Tettelin H."/>
            <person name="Glass J.I."/>
            <person name="Rusch D."/>
            <person name="Podicherti R."/>
            <person name="Tsui H.-C.T."/>
            <person name="Winkler M.E."/>
        </authorList>
    </citation>
    <scope>NUCLEOTIDE SEQUENCE</scope>
</reference>
<sequence>MPNILVINGPNLNLLGTREPDIYGDKSLDQINQELSDIATENGCFLETLQSNSESELVSTIQEKSQTTDYIIFNPGAFTHTSIALRDVLLAVNVPFIEVHISNIFSREEFRKNSYFSDIAQGTISGLGFKGYELALLSAIDQLSET</sequence>